<dbReference type="EMBL" id="JBDJPC010000011">
    <property type="protein sequence ID" value="KAL1489876.1"/>
    <property type="molecule type" value="Genomic_DNA"/>
</dbReference>
<comment type="caution">
    <text evidence="2">The sequence shown here is derived from an EMBL/GenBank/DDBJ whole genome shotgun (WGS) entry which is preliminary data.</text>
</comment>
<reference evidence="2 3" key="1">
    <citation type="submission" date="2024-05" db="EMBL/GenBank/DDBJ databases">
        <title>Genetic variation in Jamaican populations of the coffee berry borer (Hypothenemus hampei).</title>
        <authorList>
            <person name="Errbii M."/>
            <person name="Myrie A."/>
        </authorList>
    </citation>
    <scope>NUCLEOTIDE SEQUENCE [LARGE SCALE GENOMIC DNA]</scope>
    <source>
        <strain evidence="2">JA-Hopewell-2020-01-JO</strain>
        <tissue evidence="2">Whole body</tissue>
    </source>
</reference>
<proteinExistence type="predicted"/>
<dbReference type="AlphaFoldDB" id="A0ABD1E5B4"/>
<keyword evidence="3" id="KW-1185">Reference proteome</keyword>
<dbReference type="Proteomes" id="UP001566132">
    <property type="component" value="Unassembled WGS sequence"/>
</dbReference>
<name>A0ABD1E5B4_HYPHA</name>
<sequence length="120" mass="14004">MLVNPVNIVNLLLVIFQALNFPNTPLTEKEREIAKEIERIISQACNDISSEFHTQDSLKFENPFKEHEPEIIEEIQENLDDDDSSSESDCIEDQEEVNLDYKRRAIEYWTSGKRGKLKFS</sequence>
<protein>
    <submittedName>
        <fullName evidence="2">Uncharacterized protein</fullName>
    </submittedName>
</protein>
<organism evidence="2 3">
    <name type="scientific">Hypothenemus hampei</name>
    <name type="common">Coffee berry borer</name>
    <dbReference type="NCBI Taxonomy" id="57062"/>
    <lineage>
        <taxon>Eukaryota</taxon>
        <taxon>Metazoa</taxon>
        <taxon>Ecdysozoa</taxon>
        <taxon>Arthropoda</taxon>
        <taxon>Hexapoda</taxon>
        <taxon>Insecta</taxon>
        <taxon>Pterygota</taxon>
        <taxon>Neoptera</taxon>
        <taxon>Endopterygota</taxon>
        <taxon>Coleoptera</taxon>
        <taxon>Polyphaga</taxon>
        <taxon>Cucujiformia</taxon>
        <taxon>Curculionidae</taxon>
        <taxon>Scolytinae</taxon>
        <taxon>Hypothenemus</taxon>
    </lineage>
</organism>
<gene>
    <name evidence="2" type="ORF">ABEB36_013804</name>
</gene>
<accession>A0ABD1E5B4</accession>
<keyword evidence="1" id="KW-0732">Signal</keyword>
<evidence type="ECO:0000313" key="3">
    <source>
        <dbReference type="Proteomes" id="UP001566132"/>
    </source>
</evidence>
<evidence type="ECO:0000256" key="1">
    <source>
        <dbReference type="SAM" id="SignalP"/>
    </source>
</evidence>
<evidence type="ECO:0000313" key="2">
    <source>
        <dbReference type="EMBL" id="KAL1489876.1"/>
    </source>
</evidence>
<feature type="chain" id="PRO_5044755928" evidence="1">
    <location>
        <begin position="21"/>
        <end position="120"/>
    </location>
</feature>
<feature type="signal peptide" evidence="1">
    <location>
        <begin position="1"/>
        <end position="20"/>
    </location>
</feature>